<keyword evidence="3" id="KW-0808">Transferase</keyword>
<gene>
    <name evidence="3" type="ORF">FL583_02405</name>
</gene>
<evidence type="ECO:0000256" key="2">
    <source>
        <dbReference type="RuleBase" id="RU003452"/>
    </source>
</evidence>
<dbReference type="RefSeq" id="WP_142702795.1">
    <property type="nucleotide sequence ID" value="NZ_VIRS01000002.1"/>
</dbReference>
<dbReference type="EMBL" id="VIRS01000002">
    <property type="protein sequence ID" value="TQS46267.1"/>
    <property type="molecule type" value="Genomic_DNA"/>
</dbReference>
<comment type="caution">
    <text evidence="3">The sequence shown here is derived from an EMBL/GenBank/DDBJ whole genome shotgun (WGS) entry which is preliminary data.</text>
</comment>
<dbReference type="PRINTS" id="PR01543">
    <property type="entry name" value="ANATRNSFRASE"/>
</dbReference>
<evidence type="ECO:0000256" key="1">
    <source>
        <dbReference type="ARBA" id="ARBA00006547"/>
    </source>
</evidence>
<dbReference type="SUPFAM" id="SSF54001">
    <property type="entry name" value="Cysteine proteinases"/>
    <property type="match status" value="1"/>
</dbReference>
<comment type="similarity">
    <text evidence="1 2">Belongs to the arylamine N-acetyltransferase family.</text>
</comment>
<dbReference type="Gene3D" id="3.30.2140.10">
    <property type="entry name" value="Arylamine N-acetyltransferase"/>
    <property type="match status" value="1"/>
</dbReference>
<dbReference type="OrthoDB" id="7181050at2"/>
<evidence type="ECO:0000313" key="3">
    <source>
        <dbReference type="EMBL" id="TQS46267.1"/>
    </source>
</evidence>
<keyword evidence="4" id="KW-1185">Reference proteome</keyword>
<evidence type="ECO:0000313" key="4">
    <source>
        <dbReference type="Proteomes" id="UP000317982"/>
    </source>
</evidence>
<organism evidence="3 4">
    <name type="scientific">Cryptosporangium phraense</name>
    <dbReference type="NCBI Taxonomy" id="2593070"/>
    <lineage>
        <taxon>Bacteria</taxon>
        <taxon>Bacillati</taxon>
        <taxon>Actinomycetota</taxon>
        <taxon>Actinomycetes</taxon>
        <taxon>Cryptosporangiales</taxon>
        <taxon>Cryptosporangiaceae</taxon>
        <taxon>Cryptosporangium</taxon>
    </lineage>
</organism>
<accession>A0A545AY46</accession>
<dbReference type="InterPro" id="IPR001447">
    <property type="entry name" value="Arylamine_N-AcTrfase"/>
</dbReference>
<dbReference type="InParanoid" id="A0A545AY46"/>
<dbReference type="InterPro" id="IPR038765">
    <property type="entry name" value="Papain-like_cys_pep_sf"/>
</dbReference>
<dbReference type="Proteomes" id="UP000317982">
    <property type="component" value="Unassembled WGS sequence"/>
</dbReference>
<dbReference type="GO" id="GO:0016407">
    <property type="term" value="F:acetyltransferase activity"/>
    <property type="evidence" value="ECO:0007669"/>
    <property type="project" value="InterPro"/>
</dbReference>
<dbReference type="Pfam" id="PF00797">
    <property type="entry name" value="Acetyltransf_2"/>
    <property type="match status" value="1"/>
</dbReference>
<dbReference type="AlphaFoldDB" id="A0A545AY46"/>
<sequence>MTDLSAYLTRIGHTGPVAPDLPTLRALTYAHATAIPFENLDPFSGVPVLLGPADLRAKLIDDRRGGYCFEHNRLLKAALDEIGFSTTGLQARVVWGGPDDAVTARGHKLLHVDLDGTDYITDVGFGATTLTAPLRVASGVEQETPHGLFRLVHDPDATGSGRGAWRQQIRLGDEWRSTYRFDLTPAFPVDDEAPNWFLSTAPTSHFVTGLTAARPTRDGRRLALNGRTFTAYAADGTADRRELESLADLRKVLTDELLIELPPGIDDALATLF</sequence>
<proteinExistence type="inferred from homology"/>
<dbReference type="PANTHER" id="PTHR11786">
    <property type="entry name" value="N-HYDROXYARYLAMINE O-ACETYLTRANSFERASE"/>
    <property type="match status" value="1"/>
</dbReference>
<dbReference type="FunCoup" id="A0A545AY46">
    <property type="interactions" value="24"/>
</dbReference>
<dbReference type="PANTHER" id="PTHR11786:SF0">
    <property type="entry name" value="ARYLAMINE N-ACETYLTRANSFERASE 4-RELATED"/>
    <property type="match status" value="1"/>
</dbReference>
<protein>
    <submittedName>
        <fullName evidence="3">Arylamine N-acetyltransferase</fullName>
    </submittedName>
</protein>
<name>A0A545AY46_9ACTN</name>
<reference evidence="3 4" key="1">
    <citation type="submission" date="2019-07" db="EMBL/GenBank/DDBJ databases">
        <title>Cryptosporangium phraense sp. nov., isolated from plant litter.</title>
        <authorList>
            <person name="Suriyachadkun C."/>
        </authorList>
    </citation>
    <scope>NUCLEOTIDE SEQUENCE [LARGE SCALE GENOMIC DNA]</scope>
    <source>
        <strain evidence="3 4">A-T 5661</strain>
    </source>
</reference>
<dbReference type="Gene3D" id="2.40.128.150">
    <property type="entry name" value="Cysteine proteinases"/>
    <property type="match status" value="1"/>
</dbReference>